<dbReference type="VEuPathDB" id="FungiDB:GGTG_11044"/>
<dbReference type="RefSeq" id="XP_009227187.1">
    <property type="nucleotide sequence ID" value="XM_009228923.1"/>
</dbReference>
<evidence type="ECO:0000256" key="1">
    <source>
        <dbReference type="ARBA" id="ARBA00022737"/>
    </source>
</evidence>
<dbReference type="EMBL" id="GL385400">
    <property type="protein sequence ID" value="EJT71791.1"/>
    <property type="molecule type" value="Genomic_DNA"/>
</dbReference>
<dbReference type="GeneID" id="20351502"/>
<dbReference type="OrthoDB" id="5086500at2759"/>
<keyword evidence="5" id="KW-1185">Reference proteome</keyword>
<reference evidence="3" key="2">
    <citation type="submission" date="2010-07" db="EMBL/GenBank/DDBJ databases">
        <authorList>
            <consortium name="The Broad Institute Genome Sequencing Platform"/>
            <consortium name="Broad Institute Genome Sequencing Center for Infectious Disease"/>
            <person name="Ma L.-J."/>
            <person name="Dead R."/>
            <person name="Young S."/>
            <person name="Zeng Q."/>
            <person name="Koehrsen M."/>
            <person name="Alvarado L."/>
            <person name="Berlin A."/>
            <person name="Chapman S.B."/>
            <person name="Chen Z."/>
            <person name="Freedman E."/>
            <person name="Gellesch M."/>
            <person name="Goldberg J."/>
            <person name="Griggs A."/>
            <person name="Gujja S."/>
            <person name="Heilman E.R."/>
            <person name="Heiman D."/>
            <person name="Hepburn T."/>
            <person name="Howarth C."/>
            <person name="Jen D."/>
            <person name="Larson L."/>
            <person name="Mehta T."/>
            <person name="Neiman D."/>
            <person name="Pearson M."/>
            <person name="Roberts A."/>
            <person name="Saif S."/>
            <person name="Shea T."/>
            <person name="Shenoy N."/>
            <person name="Sisk P."/>
            <person name="Stolte C."/>
            <person name="Sykes S."/>
            <person name="Walk T."/>
            <person name="White J."/>
            <person name="Yandava C."/>
            <person name="Haas B."/>
            <person name="Nusbaum C."/>
            <person name="Birren B."/>
        </authorList>
    </citation>
    <scope>NUCLEOTIDE SEQUENCE</scope>
    <source>
        <strain evidence="3">R3-111a-1</strain>
    </source>
</reference>
<dbReference type="AlphaFoldDB" id="J3PC20"/>
<keyword evidence="1" id="KW-0677">Repeat</keyword>
<evidence type="ECO:0000313" key="4">
    <source>
        <dbReference type="EnsemblFungi" id="EJT71791"/>
    </source>
</evidence>
<reference evidence="4" key="4">
    <citation type="journal article" date="2015" name="G3 (Bethesda)">
        <title>Genome sequences of three phytopathogenic species of the Magnaporthaceae family of fungi.</title>
        <authorList>
            <person name="Okagaki L.H."/>
            <person name="Nunes C.C."/>
            <person name="Sailsbery J."/>
            <person name="Clay B."/>
            <person name="Brown D."/>
            <person name="John T."/>
            <person name="Oh Y."/>
            <person name="Young N."/>
            <person name="Fitzgerald M."/>
            <person name="Haas B.J."/>
            <person name="Zeng Q."/>
            <person name="Young S."/>
            <person name="Adiconis X."/>
            <person name="Fan L."/>
            <person name="Levin J.Z."/>
            <person name="Mitchell T.K."/>
            <person name="Okubara P.A."/>
            <person name="Farman M.L."/>
            <person name="Kohn L.M."/>
            <person name="Birren B."/>
            <person name="Ma L.-J."/>
            <person name="Dean R.A."/>
        </authorList>
    </citation>
    <scope>NUCLEOTIDE SEQUENCE</scope>
    <source>
        <strain evidence="4">R3-111a-1</strain>
    </source>
</reference>
<dbReference type="SUPFAM" id="SSF52540">
    <property type="entry name" value="P-loop containing nucleoside triphosphate hydrolases"/>
    <property type="match status" value="1"/>
</dbReference>
<dbReference type="PANTHER" id="PTHR10039">
    <property type="entry name" value="AMELOGENIN"/>
    <property type="match status" value="1"/>
</dbReference>
<reference evidence="3" key="3">
    <citation type="submission" date="2010-09" db="EMBL/GenBank/DDBJ databases">
        <title>Annotation of Gaeumannomyces graminis var. tritici R3-111a-1.</title>
        <authorList>
            <consortium name="The Broad Institute Genome Sequencing Platform"/>
            <person name="Ma L.-J."/>
            <person name="Dead R."/>
            <person name="Young S.K."/>
            <person name="Zeng Q."/>
            <person name="Gargeya S."/>
            <person name="Fitzgerald M."/>
            <person name="Haas B."/>
            <person name="Abouelleil A."/>
            <person name="Alvarado L."/>
            <person name="Arachchi H.M."/>
            <person name="Berlin A."/>
            <person name="Brown A."/>
            <person name="Chapman S.B."/>
            <person name="Chen Z."/>
            <person name="Dunbar C."/>
            <person name="Freedman E."/>
            <person name="Gearin G."/>
            <person name="Gellesch M."/>
            <person name="Goldberg J."/>
            <person name="Griggs A."/>
            <person name="Gujja S."/>
            <person name="Heiman D."/>
            <person name="Howarth C."/>
            <person name="Larson L."/>
            <person name="Lui A."/>
            <person name="MacDonald P.J.P."/>
            <person name="Mehta T."/>
            <person name="Montmayeur A."/>
            <person name="Murphy C."/>
            <person name="Neiman D."/>
            <person name="Pearson M."/>
            <person name="Priest M."/>
            <person name="Roberts A."/>
            <person name="Saif S."/>
            <person name="Shea T."/>
            <person name="Shenoy N."/>
            <person name="Sisk P."/>
            <person name="Stolte C."/>
            <person name="Sykes S."/>
            <person name="Yandava C."/>
            <person name="Wortman J."/>
            <person name="Nusbaum C."/>
            <person name="Birren B."/>
        </authorList>
    </citation>
    <scope>NUCLEOTIDE SEQUENCE</scope>
    <source>
        <strain evidence="3">R3-111a-1</strain>
    </source>
</reference>
<dbReference type="Pfam" id="PF24883">
    <property type="entry name" value="NPHP3_N"/>
    <property type="match status" value="1"/>
</dbReference>
<gene>
    <name evidence="4" type="primary">20351502</name>
    <name evidence="3" type="ORF">GGTG_11044</name>
</gene>
<evidence type="ECO:0000259" key="2">
    <source>
        <dbReference type="Pfam" id="PF24883"/>
    </source>
</evidence>
<dbReference type="EnsemblFungi" id="EJT71791">
    <property type="protein sequence ID" value="EJT71791"/>
    <property type="gene ID" value="GGTG_11044"/>
</dbReference>
<dbReference type="Gene3D" id="3.40.50.300">
    <property type="entry name" value="P-loop containing nucleotide triphosphate hydrolases"/>
    <property type="match status" value="1"/>
</dbReference>
<dbReference type="InterPro" id="IPR056884">
    <property type="entry name" value="NPHP3-like_N"/>
</dbReference>
<dbReference type="PANTHER" id="PTHR10039:SF5">
    <property type="entry name" value="NACHT DOMAIN-CONTAINING PROTEIN"/>
    <property type="match status" value="1"/>
</dbReference>
<evidence type="ECO:0000313" key="5">
    <source>
        <dbReference type="Proteomes" id="UP000006039"/>
    </source>
</evidence>
<reference evidence="4" key="5">
    <citation type="submission" date="2018-04" db="UniProtKB">
        <authorList>
            <consortium name="EnsemblFungi"/>
        </authorList>
    </citation>
    <scope>IDENTIFICATION</scope>
    <source>
        <strain evidence="4">R3-111a-1</strain>
    </source>
</reference>
<reference evidence="5" key="1">
    <citation type="submission" date="2010-07" db="EMBL/GenBank/DDBJ databases">
        <title>The genome sequence of Gaeumannomyces graminis var. tritici strain R3-111a-1.</title>
        <authorList>
            <consortium name="The Broad Institute Genome Sequencing Platform"/>
            <person name="Ma L.-J."/>
            <person name="Dead R."/>
            <person name="Young S."/>
            <person name="Zeng Q."/>
            <person name="Koehrsen M."/>
            <person name="Alvarado L."/>
            <person name="Berlin A."/>
            <person name="Chapman S.B."/>
            <person name="Chen Z."/>
            <person name="Freedman E."/>
            <person name="Gellesch M."/>
            <person name="Goldberg J."/>
            <person name="Griggs A."/>
            <person name="Gujja S."/>
            <person name="Heilman E.R."/>
            <person name="Heiman D."/>
            <person name="Hepburn T."/>
            <person name="Howarth C."/>
            <person name="Jen D."/>
            <person name="Larson L."/>
            <person name="Mehta T."/>
            <person name="Neiman D."/>
            <person name="Pearson M."/>
            <person name="Roberts A."/>
            <person name="Saif S."/>
            <person name="Shea T."/>
            <person name="Shenoy N."/>
            <person name="Sisk P."/>
            <person name="Stolte C."/>
            <person name="Sykes S."/>
            <person name="Walk T."/>
            <person name="White J."/>
            <person name="Yandava C."/>
            <person name="Haas B."/>
            <person name="Nusbaum C."/>
            <person name="Birren B."/>
        </authorList>
    </citation>
    <scope>NUCLEOTIDE SEQUENCE [LARGE SCALE GENOMIC DNA]</scope>
    <source>
        <strain evidence="5">R3-111a-1</strain>
    </source>
</reference>
<feature type="domain" description="Nephrocystin 3-like N-terminal" evidence="2">
    <location>
        <begin position="261"/>
        <end position="442"/>
    </location>
</feature>
<dbReference type="HOGENOM" id="CLU_306096_0_0_1"/>
<sequence>MSGLEALGLVCNIFAVVDFSIKTVKFCKAVYEGAALDADRLSAVCDSLETSTQDLRQSYYAVTEARTKAEQDILDLSQKCQVAARDLQEEVKFLVDGKAKGSLVNTVVVAIRKGWRKIRIQRREKSLEEFKALLETRLLFQIFSKTQAIALAKQHEFATLDQQLQHFVTQYADGHTRLGDLVKAGTQTVTAATQAEGKRLEKELKEHTTAEVNAGVAMNSERMHQIHLDAEKAARLQKLLGSFKFPALNERRSHVSLSLEGTFNWILDDDTEDVQPWDNFLDWLKSESKKYWIQGKPGAGKSTLVKFLLHDARTQQAVDIWRPNTLMISHFFWKPGSILQRNIKGLLCSLMHQLGSASNAVLQSLFDGDTASSLQSKDSADDWSVEDLKSTLHETLSLLQRPVCIFIDGLDEVCSEDGSWRLMKVIDGLAAFPQVKICLASRPESRFKTHLDQQPQLRVQDLTWNDMVRYVDDKLSPFVELGTIPDSRSWETGHLRWRLVEKAEGVFLWLHLATNSIIRGLENGQTLDEVSIRLKDLSPNLADLYSDLWKRLNDDTPSHRQEGAHYLNIILENGLLEPSFRRYAGSILALGEVAIAAYPRSHSLWSNLRHAICSSSEHIPPDLESETLQSCHQTQKHILLRCAGLAEVVDYYIDDDFANGIAFRRQVKFIHRTAWDFLTDTEEGWHIRSYDMSSPESRHINYLFASLASRYLQPRIGYPYHFVSEPHIQEIISQLGKLTDQADPEISSLLQFCWTLYDKSKACSSPSMEFGRAGWAGWRLHFLALAARWPCCRDFVLCSTVNSPDPKTTATLVLQGLVTHPTTSKAEHQDCMDFFIPKLLGLGADVRLKGTFYSKAYRAFATRSDFSTTAFYMSSFASFLQRAVHDGCSRWALNHIMAFHKHGANLEERLVVSLSLPSKYSFGGYMLLEANASFIALYLLQVTEAEKGDSISPGRRDEIEHLLTNPFGRIRYFSMMRECYRPRAQAISDWDISKRDISRECQHLDPRKLDLKWWASIMPGPFANDGALELVEGNVHDELAREGTCGVSFLRPVRSERGRLIGVEPSLIQPSWEDWEDRDRMCREAKEYEARERMRQEAEEYGERLRLKFGLTA</sequence>
<dbReference type="STRING" id="644352.J3PC20"/>
<dbReference type="InterPro" id="IPR027417">
    <property type="entry name" value="P-loop_NTPase"/>
</dbReference>
<dbReference type="eggNOG" id="ENOG502SHRA">
    <property type="taxonomic scope" value="Eukaryota"/>
</dbReference>
<name>J3PC20_GAET3</name>
<evidence type="ECO:0000313" key="3">
    <source>
        <dbReference type="EMBL" id="EJT71791.1"/>
    </source>
</evidence>
<accession>J3PC20</accession>
<dbReference type="Proteomes" id="UP000006039">
    <property type="component" value="Unassembled WGS sequence"/>
</dbReference>
<proteinExistence type="predicted"/>
<organism evidence="3">
    <name type="scientific">Gaeumannomyces tritici (strain R3-111a-1)</name>
    <name type="common">Wheat and barley take-all root rot fungus</name>
    <name type="synonym">Gaeumannomyces graminis var. tritici</name>
    <dbReference type="NCBI Taxonomy" id="644352"/>
    <lineage>
        <taxon>Eukaryota</taxon>
        <taxon>Fungi</taxon>
        <taxon>Dikarya</taxon>
        <taxon>Ascomycota</taxon>
        <taxon>Pezizomycotina</taxon>
        <taxon>Sordariomycetes</taxon>
        <taxon>Sordariomycetidae</taxon>
        <taxon>Magnaporthales</taxon>
        <taxon>Magnaporthaceae</taxon>
        <taxon>Gaeumannomyces</taxon>
    </lineage>
</organism>
<protein>
    <recommendedName>
        <fullName evidence="2">Nephrocystin 3-like N-terminal domain-containing protein</fullName>
    </recommendedName>
</protein>